<dbReference type="SUPFAM" id="SSF52922">
    <property type="entry name" value="TK C-terminal domain-like"/>
    <property type="match status" value="1"/>
</dbReference>
<dbReference type="SUPFAM" id="SSF52518">
    <property type="entry name" value="Thiamin diphosphate-binding fold (THDP-binding)"/>
    <property type="match status" value="2"/>
</dbReference>
<dbReference type="GO" id="GO:0008661">
    <property type="term" value="F:1-deoxy-D-xylulose-5-phosphate synthase activity"/>
    <property type="evidence" value="ECO:0007669"/>
    <property type="project" value="UniProtKB-UniRule"/>
</dbReference>
<keyword evidence="5 11" id="KW-0479">Metal-binding</keyword>
<dbReference type="InterPro" id="IPR005475">
    <property type="entry name" value="Transketolase-like_Pyr-bd"/>
</dbReference>
<accession>A0A0S7Y483</accession>
<dbReference type="Pfam" id="PF13292">
    <property type="entry name" value="DXP_synthase_N"/>
    <property type="match status" value="1"/>
</dbReference>
<evidence type="ECO:0000256" key="11">
    <source>
        <dbReference type="HAMAP-Rule" id="MF_00315"/>
    </source>
</evidence>
<dbReference type="InterPro" id="IPR020826">
    <property type="entry name" value="Transketolase_BS"/>
</dbReference>
<keyword evidence="9 11" id="KW-0414">Isoprene biosynthesis</keyword>
<protein>
    <recommendedName>
        <fullName evidence="11">1-deoxy-D-xylulose-5-phosphate synthase</fullName>
        <ecNumber evidence="11">2.2.1.7</ecNumber>
    </recommendedName>
    <alternativeName>
        <fullName evidence="11">1-deoxyxylulose-5-phosphate synthase</fullName>
        <shortName evidence="11">DXP synthase</shortName>
        <shortName evidence="11">DXPS</shortName>
    </alternativeName>
</protein>
<dbReference type="PANTHER" id="PTHR43322">
    <property type="entry name" value="1-D-DEOXYXYLULOSE 5-PHOSPHATE SYNTHASE-RELATED"/>
    <property type="match status" value="1"/>
</dbReference>
<reference evidence="13 14" key="1">
    <citation type="journal article" date="2015" name="Microbiome">
        <title>Genomic resolution of linkages in carbon, nitrogen, and sulfur cycling among widespread estuary sediment bacteria.</title>
        <authorList>
            <person name="Baker B.J."/>
            <person name="Lazar C.S."/>
            <person name="Teske A.P."/>
            <person name="Dick G.J."/>
        </authorList>
    </citation>
    <scope>NUCLEOTIDE SEQUENCE [LARGE SCALE GENOMIC DNA]</scope>
    <source>
        <strain evidence="13">DG_54_3</strain>
    </source>
</reference>
<evidence type="ECO:0000256" key="6">
    <source>
        <dbReference type="ARBA" id="ARBA00022842"/>
    </source>
</evidence>
<evidence type="ECO:0000256" key="10">
    <source>
        <dbReference type="ARBA" id="ARBA00055605"/>
    </source>
</evidence>
<evidence type="ECO:0000313" key="13">
    <source>
        <dbReference type="EMBL" id="KPJ69570.1"/>
    </source>
</evidence>
<dbReference type="AlphaFoldDB" id="A0A0S7Y483"/>
<feature type="binding site" evidence="11">
    <location>
        <begin position="147"/>
        <end position="148"/>
    </location>
    <ligand>
        <name>thiamine diphosphate</name>
        <dbReference type="ChEBI" id="CHEBI:58937"/>
    </ligand>
</feature>
<dbReference type="InterPro" id="IPR049557">
    <property type="entry name" value="Transketolase_CS"/>
</dbReference>
<evidence type="ECO:0000256" key="9">
    <source>
        <dbReference type="ARBA" id="ARBA00023229"/>
    </source>
</evidence>
<dbReference type="PATRIC" id="fig|1703775.3.peg.622"/>
<evidence type="ECO:0000256" key="5">
    <source>
        <dbReference type="ARBA" id="ARBA00022723"/>
    </source>
</evidence>
<feature type="binding site" evidence="11">
    <location>
        <position position="146"/>
    </location>
    <ligand>
        <name>Mg(2+)</name>
        <dbReference type="ChEBI" id="CHEBI:18420"/>
    </ligand>
</feature>
<dbReference type="PROSITE" id="PS00801">
    <property type="entry name" value="TRANSKETOLASE_1"/>
    <property type="match status" value="1"/>
</dbReference>
<keyword evidence="7 11" id="KW-0784">Thiamine biosynthesis</keyword>
<comment type="similarity">
    <text evidence="2 11">Belongs to the transketolase family. DXPS subfamily.</text>
</comment>
<dbReference type="InterPro" id="IPR005477">
    <property type="entry name" value="Dxylulose-5-P_synthase"/>
</dbReference>
<evidence type="ECO:0000259" key="12">
    <source>
        <dbReference type="SMART" id="SM00861"/>
    </source>
</evidence>
<dbReference type="GO" id="GO:0009228">
    <property type="term" value="P:thiamine biosynthetic process"/>
    <property type="evidence" value="ECO:0007669"/>
    <property type="project" value="UniProtKB-UniRule"/>
</dbReference>
<evidence type="ECO:0000256" key="4">
    <source>
        <dbReference type="ARBA" id="ARBA00022679"/>
    </source>
</evidence>
<gene>
    <name evidence="11" type="primary">dxs</name>
    <name evidence="13" type="ORF">AMJ44_03380</name>
</gene>
<comment type="subunit">
    <text evidence="3 11">Homodimer.</text>
</comment>
<evidence type="ECO:0000256" key="7">
    <source>
        <dbReference type="ARBA" id="ARBA00022977"/>
    </source>
</evidence>
<organism evidence="13 14">
    <name type="scientific">candidate division WOR-1 bacterium DG_54_3</name>
    <dbReference type="NCBI Taxonomy" id="1703775"/>
    <lineage>
        <taxon>Bacteria</taxon>
        <taxon>Bacillati</taxon>
        <taxon>Saganbacteria</taxon>
    </lineage>
</organism>
<evidence type="ECO:0000256" key="1">
    <source>
        <dbReference type="ARBA" id="ARBA00004980"/>
    </source>
</evidence>
<dbReference type="GO" id="GO:0005829">
    <property type="term" value="C:cytosol"/>
    <property type="evidence" value="ECO:0007669"/>
    <property type="project" value="TreeGrafter"/>
</dbReference>
<feature type="binding site" evidence="11">
    <location>
        <position position="175"/>
    </location>
    <ligand>
        <name>Mg(2+)</name>
        <dbReference type="ChEBI" id="CHEBI:18420"/>
    </ligand>
</feature>
<comment type="catalytic activity">
    <reaction evidence="11">
        <text>D-glyceraldehyde 3-phosphate + pyruvate + H(+) = 1-deoxy-D-xylulose 5-phosphate + CO2</text>
        <dbReference type="Rhea" id="RHEA:12605"/>
        <dbReference type="ChEBI" id="CHEBI:15361"/>
        <dbReference type="ChEBI" id="CHEBI:15378"/>
        <dbReference type="ChEBI" id="CHEBI:16526"/>
        <dbReference type="ChEBI" id="CHEBI:57792"/>
        <dbReference type="ChEBI" id="CHEBI:59776"/>
        <dbReference type="EC" id="2.2.1.7"/>
    </reaction>
</comment>
<dbReference type="EMBL" id="LIZX01000021">
    <property type="protein sequence ID" value="KPJ69570.1"/>
    <property type="molecule type" value="Genomic_DNA"/>
</dbReference>
<dbReference type="InterPro" id="IPR033248">
    <property type="entry name" value="Transketolase_C"/>
</dbReference>
<dbReference type="CDD" id="cd07033">
    <property type="entry name" value="TPP_PYR_DXS_TK_like"/>
    <property type="match status" value="1"/>
</dbReference>
<dbReference type="PANTHER" id="PTHR43322:SF5">
    <property type="entry name" value="1-DEOXY-D-XYLULOSE-5-PHOSPHATE SYNTHASE, CHLOROPLASTIC"/>
    <property type="match status" value="1"/>
</dbReference>
<evidence type="ECO:0000313" key="14">
    <source>
        <dbReference type="Proteomes" id="UP000051861"/>
    </source>
</evidence>
<dbReference type="PROSITE" id="PS00802">
    <property type="entry name" value="TRANSKETOLASE_2"/>
    <property type="match status" value="1"/>
</dbReference>
<dbReference type="Proteomes" id="UP000051861">
    <property type="component" value="Unassembled WGS sequence"/>
</dbReference>
<dbReference type="Gene3D" id="3.40.50.970">
    <property type="match status" value="2"/>
</dbReference>
<keyword evidence="8 11" id="KW-0786">Thiamine pyrophosphate</keyword>
<feature type="binding site" evidence="11">
    <location>
        <position position="175"/>
    </location>
    <ligand>
        <name>thiamine diphosphate</name>
        <dbReference type="ChEBI" id="CHEBI:58937"/>
    </ligand>
</feature>
<feature type="binding site" evidence="11">
    <location>
        <begin position="115"/>
        <end position="117"/>
    </location>
    <ligand>
        <name>thiamine diphosphate</name>
        <dbReference type="ChEBI" id="CHEBI:58937"/>
    </ligand>
</feature>
<dbReference type="HAMAP" id="MF_00315">
    <property type="entry name" value="DXP_synth"/>
    <property type="match status" value="1"/>
</dbReference>
<dbReference type="FunFam" id="3.40.50.920:FF:000002">
    <property type="entry name" value="1-deoxy-D-xylulose-5-phosphate synthase"/>
    <property type="match status" value="1"/>
</dbReference>
<dbReference type="Pfam" id="PF02779">
    <property type="entry name" value="Transket_pyr"/>
    <property type="match status" value="1"/>
</dbReference>
<evidence type="ECO:0000256" key="8">
    <source>
        <dbReference type="ARBA" id="ARBA00023052"/>
    </source>
</evidence>
<comment type="caution">
    <text evidence="13">The sequence shown here is derived from an EMBL/GenBank/DDBJ whole genome shotgun (WGS) entry which is preliminary data.</text>
</comment>
<feature type="binding site" evidence="11">
    <location>
        <position position="369"/>
    </location>
    <ligand>
        <name>thiamine diphosphate</name>
        <dbReference type="ChEBI" id="CHEBI:58937"/>
    </ligand>
</feature>
<comment type="function">
    <text evidence="10 11">Catalyzes the acyloin condensation reaction between C atoms 2 and 3 of pyruvate and glyceraldehyde 3-phosphate to yield 1-deoxy-D-xylulose-5-phosphate (DXP).</text>
</comment>
<keyword evidence="6 11" id="KW-0460">Magnesium</keyword>
<dbReference type="InterPro" id="IPR029061">
    <property type="entry name" value="THDP-binding"/>
</dbReference>
<keyword evidence="4 11" id="KW-0808">Transferase</keyword>
<dbReference type="GO" id="GO:0000287">
    <property type="term" value="F:magnesium ion binding"/>
    <property type="evidence" value="ECO:0007669"/>
    <property type="project" value="UniProtKB-UniRule"/>
</dbReference>
<evidence type="ECO:0000256" key="2">
    <source>
        <dbReference type="ARBA" id="ARBA00011081"/>
    </source>
</evidence>
<comment type="cofactor">
    <cofactor evidence="11">
        <name>thiamine diphosphate</name>
        <dbReference type="ChEBI" id="CHEBI:58937"/>
    </cofactor>
    <text evidence="11">Binds 1 thiamine pyrophosphate per subunit.</text>
</comment>
<dbReference type="GO" id="GO:0030976">
    <property type="term" value="F:thiamine pyrophosphate binding"/>
    <property type="evidence" value="ECO:0007669"/>
    <property type="project" value="UniProtKB-UniRule"/>
</dbReference>
<dbReference type="GO" id="GO:0016114">
    <property type="term" value="P:terpenoid biosynthetic process"/>
    <property type="evidence" value="ECO:0007669"/>
    <property type="project" value="UniProtKB-UniRule"/>
</dbReference>
<comment type="pathway">
    <text evidence="1 11">Metabolic intermediate biosynthesis; 1-deoxy-D-xylulose 5-phosphate biosynthesis; 1-deoxy-D-xylulose 5-phosphate from D-glyceraldehyde 3-phosphate and pyruvate: step 1/1.</text>
</comment>
<dbReference type="SMART" id="SM00861">
    <property type="entry name" value="Transket_pyr"/>
    <property type="match status" value="1"/>
</dbReference>
<dbReference type="EC" id="2.2.1.7" evidence="11"/>
<dbReference type="Pfam" id="PF02780">
    <property type="entry name" value="Transketolase_C"/>
    <property type="match status" value="1"/>
</dbReference>
<dbReference type="UniPathway" id="UPA00064">
    <property type="reaction ID" value="UER00091"/>
</dbReference>
<feature type="binding site" evidence="11">
    <location>
        <position position="74"/>
    </location>
    <ligand>
        <name>thiamine diphosphate</name>
        <dbReference type="ChEBI" id="CHEBI:58937"/>
    </ligand>
</feature>
<name>A0A0S7Y483_UNCSA</name>
<comment type="cofactor">
    <cofactor evidence="11">
        <name>Mg(2+)</name>
        <dbReference type="ChEBI" id="CHEBI:18420"/>
    </cofactor>
    <text evidence="11">Binds 1 Mg(2+) ion per subunit.</text>
</comment>
<dbReference type="FunFam" id="3.40.50.970:FF:000005">
    <property type="entry name" value="1-deoxy-D-xylulose-5-phosphate synthase"/>
    <property type="match status" value="1"/>
</dbReference>
<proteinExistence type="inferred from homology"/>
<dbReference type="InterPro" id="IPR009014">
    <property type="entry name" value="Transketo_C/PFOR_II"/>
</dbReference>
<sequence length="630" mass="68643">MSTLLDKIKLPDTLRELSAKQLEQVAEEVRQKIIEVTSKTGGHVAPSLGAVELAVALHASFESPRDKIIWDVGHQAYAHKILTGRLDRFYTLRTRGGVSGFPKPEESPHDAFGVGHASTSVSAALGMAKSRDLKGEDYSIVAVIGDGSLSGGLAFEGVNNVDAMKSNLIVILNDNEMSISRNVGALSNYLTQVTTSNVYVDLRNRVERLAKKIPRVGVPLFQAAKRLKDRTKHIVVSFKVNVIFEELGFKYFGPINGHNIPLIMSTLHHAREIAGPVLVHVITQKGKGYSPAEKDPTRFHGTGPFDIKTGKPINGGKVTYTSVFGRTIAKLGEKDKRIIGITAAMIDGTGLEEFARKFPERFFDVGIAEEHAVTFAAGLAISGYRPVAAIYSSFLQRAYDQIIHDVCLQNLPVVFCLDRGGIAGEDGPTHHGLFDLAYLRLIPNMVMMAPKDENELQHMLYTALKHEGPIAVRYPRGSGPGVKLDHEFKPLEVGKGETIFKSKIQNPRSKACIISIGSMVYPSIEAAKLLEKNGIAATVINARFVKPLDRDLILKTVKSADKVVTVEEGVLAGGFGSAILELLSEERIVLPVQRIGLPANFIEQGNREELLEIYGLTAKGICEKCLATSK</sequence>
<dbReference type="CDD" id="cd02007">
    <property type="entry name" value="TPP_DXS"/>
    <property type="match status" value="1"/>
</dbReference>
<dbReference type="GO" id="GO:0019288">
    <property type="term" value="P:isopentenyl diphosphate biosynthetic process, methylerythritol 4-phosphate pathway"/>
    <property type="evidence" value="ECO:0007669"/>
    <property type="project" value="TreeGrafter"/>
</dbReference>
<dbReference type="Gene3D" id="3.40.50.920">
    <property type="match status" value="1"/>
</dbReference>
<dbReference type="NCBIfam" id="NF003933">
    <property type="entry name" value="PRK05444.2-2"/>
    <property type="match status" value="1"/>
</dbReference>
<feature type="binding site" evidence="11">
    <location>
        <position position="289"/>
    </location>
    <ligand>
        <name>thiamine diphosphate</name>
        <dbReference type="ChEBI" id="CHEBI:58937"/>
    </ligand>
</feature>
<feature type="domain" description="Transketolase-like pyrimidine-binding" evidence="12">
    <location>
        <begin position="318"/>
        <end position="482"/>
    </location>
</feature>
<evidence type="ECO:0000256" key="3">
    <source>
        <dbReference type="ARBA" id="ARBA00011738"/>
    </source>
</evidence>
<dbReference type="NCBIfam" id="TIGR00204">
    <property type="entry name" value="dxs"/>
    <property type="match status" value="1"/>
</dbReference>